<proteinExistence type="predicted"/>
<dbReference type="EMBL" id="MTSE01000041">
    <property type="protein sequence ID" value="OUJ68949.1"/>
    <property type="molecule type" value="Genomic_DNA"/>
</dbReference>
<name>A0A243W816_9BACT</name>
<keyword evidence="2" id="KW-1185">Reference proteome</keyword>
<dbReference type="Proteomes" id="UP000194873">
    <property type="component" value="Unassembled WGS sequence"/>
</dbReference>
<sequence length="268" mass="30279">MSTFDRYQQRITCYKRLFLFLHVKILLVWLLTAFLFSSCNSIAQSNSPSESKGIDAVLAFYGGKVTYSKGLTSRTDDKLQGRFYELKISGLEEKIKRYLASPQLPASNCAYLFYQALTAEEKKAYAFVRIVIEGTNANVTYDFATADLAQVGQATRLIAQAVTYMQTAHYAPLLAKGNLSAASRQDWYKATAMFTAVDQQYGAVKEFKLQGFEFVEYKMASGPRRFVRMVGILVRTKQNTDFTFVLDPTASAQSEYLYGFDFSKKLSK</sequence>
<organism evidence="1 2">
    <name type="scientific">Hymenobacter crusticola</name>
    <dbReference type="NCBI Taxonomy" id="1770526"/>
    <lineage>
        <taxon>Bacteria</taxon>
        <taxon>Pseudomonadati</taxon>
        <taxon>Bacteroidota</taxon>
        <taxon>Cytophagia</taxon>
        <taxon>Cytophagales</taxon>
        <taxon>Hymenobacteraceae</taxon>
        <taxon>Hymenobacter</taxon>
    </lineage>
</organism>
<gene>
    <name evidence="1" type="ORF">BXP70_27290</name>
</gene>
<reference evidence="1 2" key="1">
    <citation type="submission" date="2017-01" db="EMBL/GenBank/DDBJ databases">
        <title>A new Hymenobacter.</title>
        <authorList>
            <person name="Liang Y."/>
            <person name="Feng F."/>
        </authorList>
    </citation>
    <scope>NUCLEOTIDE SEQUENCE [LARGE SCALE GENOMIC DNA]</scope>
    <source>
        <strain evidence="1">MIMBbqt21</strain>
    </source>
</reference>
<protein>
    <submittedName>
        <fullName evidence="1">Uncharacterized protein</fullName>
    </submittedName>
</protein>
<comment type="caution">
    <text evidence="1">The sequence shown here is derived from an EMBL/GenBank/DDBJ whole genome shotgun (WGS) entry which is preliminary data.</text>
</comment>
<evidence type="ECO:0000313" key="2">
    <source>
        <dbReference type="Proteomes" id="UP000194873"/>
    </source>
</evidence>
<evidence type="ECO:0000313" key="1">
    <source>
        <dbReference type="EMBL" id="OUJ68949.1"/>
    </source>
</evidence>
<accession>A0A243W816</accession>
<dbReference type="AlphaFoldDB" id="A0A243W816"/>